<accession>A0ABT1Y238</accession>
<dbReference type="SUPFAM" id="SSF46785">
    <property type="entry name" value="Winged helix' DNA-binding domain"/>
    <property type="match status" value="1"/>
</dbReference>
<name>A0ABT1Y238_9FIRM</name>
<dbReference type="PANTHER" id="PTHR30346:SF0">
    <property type="entry name" value="HCA OPERON TRANSCRIPTIONAL ACTIVATOR HCAR"/>
    <property type="match status" value="1"/>
</dbReference>
<reference evidence="6 7" key="1">
    <citation type="submission" date="2022-08" db="EMBL/GenBank/DDBJ databases">
        <title>Proteogenomics of the novel Dehalobacterium formicoaceticum strain EZ94 highlights a key role of methyltransferases during anaerobic dichloromethane degradation.</title>
        <authorList>
            <person name="Wasmund K."/>
        </authorList>
    </citation>
    <scope>NUCLEOTIDE SEQUENCE [LARGE SCALE GENOMIC DNA]</scope>
    <source>
        <strain evidence="6 7">EZ94</strain>
    </source>
</reference>
<evidence type="ECO:0000256" key="2">
    <source>
        <dbReference type="ARBA" id="ARBA00023015"/>
    </source>
</evidence>
<proteinExistence type="inferred from homology"/>
<evidence type="ECO:0000256" key="3">
    <source>
        <dbReference type="ARBA" id="ARBA00023125"/>
    </source>
</evidence>
<dbReference type="Proteomes" id="UP001524944">
    <property type="component" value="Unassembled WGS sequence"/>
</dbReference>
<dbReference type="PRINTS" id="PR00039">
    <property type="entry name" value="HTHLYSR"/>
</dbReference>
<evidence type="ECO:0000256" key="4">
    <source>
        <dbReference type="ARBA" id="ARBA00023163"/>
    </source>
</evidence>
<evidence type="ECO:0000313" key="6">
    <source>
        <dbReference type="EMBL" id="MCR6544932.1"/>
    </source>
</evidence>
<keyword evidence="2" id="KW-0805">Transcription regulation</keyword>
<dbReference type="Pfam" id="PF00126">
    <property type="entry name" value="HTH_1"/>
    <property type="match status" value="1"/>
</dbReference>
<evidence type="ECO:0000313" key="7">
    <source>
        <dbReference type="Proteomes" id="UP001524944"/>
    </source>
</evidence>
<keyword evidence="3" id="KW-0238">DNA-binding</keyword>
<evidence type="ECO:0000256" key="1">
    <source>
        <dbReference type="ARBA" id="ARBA00009437"/>
    </source>
</evidence>
<protein>
    <submittedName>
        <fullName evidence="6">LysR family transcriptional regulator</fullName>
    </submittedName>
</protein>
<comment type="similarity">
    <text evidence="1">Belongs to the LysR transcriptional regulatory family.</text>
</comment>
<organism evidence="6 7">
    <name type="scientific">Dehalobacterium formicoaceticum</name>
    <dbReference type="NCBI Taxonomy" id="51515"/>
    <lineage>
        <taxon>Bacteria</taxon>
        <taxon>Bacillati</taxon>
        <taxon>Bacillota</taxon>
        <taxon>Clostridia</taxon>
        <taxon>Eubacteriales</taxon>
        <taxon>Peptococcaceae</taxon>
        <taxon>Dehalobacterium</taxon>
    </lineage>
</organism>
<dbReference type="InterPro" id="IPR036388">
    <property type="entry name" value="WH-like_DNA-bd_sf"/>
</dbReference>
<dbReference type="Gene3D" id="1.10.10.10">
    <property type="entry name" value="Winged helix-like DNA-binding domain superfamily/Winged helix DNA-binding domain"/>
    <property type="match status" value="1"/>
</dbReference>
<keyword evidence="7" id="KW-1185">Reference proteome</keyword>
<dbReference type="InterPro" id="IPR000847">
    <property type="entry name" value="LysR_HTH_N"/>
</dbReference>
<keyword evidence="4" id="KW-0804">Transcription</keyword>
<feature type="domain" description="HTH lysR-type" evidence="5">
    <location>
        <begin position="1"/>
        <end position="58"/>
    </location>
</feature>
<dbReference type="EMBL" id="JANPWE010000002">
    <property type="protein sequence ID" value="MCR6544932.1"/>
    <property type="molecule type" value="Genomic_DNA"/>
</dbReference>
<dbReference type="PROSITE" id="PS50931">
    <property type="entry name" value="HTH_LYSR"/>
    <property type="match status" value="1"/>
</dbReference>
<dbReference type="RefSeq" id="WP_257912537.1">
    <property type="nucleotide sequence ID" value="NZ_JANPWE010000002.1"/>
</dbReference>
<gene>
    <name evidence="6" type="ORF">NVS47_05260</name>
</gene>
<dbReference type="InterPro" id="IPR036390">
    <property type="entry name" value="WH_DNA-bd_sf"/>
</dbReference>
<sequence length="87" mass="9642">MRIEQLEQIVKIDEFGSLSKAANALFISQPSLSVSLSRLEEELGLKIFERSSTGVVLLEQGEAVLELAKYTLNLSEKIKGIMDEKTS</sequence>
<dbReference type="PANTHER" id="PTHR30346">
    <property type="entry name" value="TRANSCRIPTIONAL DUAL REGULATOR HCAR-RELATED"/>
    <property type="match status" value="1"/>
</dbReference>
<evidence type="ECO:0000259" key="5">
    <source>
        <dbReference type="PROSITE" id="PS50931"/>
    </source>
</evidence>
<comment type="caution">
    <text evidence="6">The sequence shown here is derived from an EMBL/GenBank/DDBJ whole genome shotgun (WGS) entry which is preliminary data.</text>
</comment>